<dbReference type="Proteomes" id="UP000198393">
    <property type="component" value="Unassembled WGS sequence"/>
</dbReference>
<evidence type="ECO:0000256" key="2">
    <source>
        <dbReference type="ARBA" id="ARBA00022692"/>
    </source>
</evidence>
<evidence type="ECO:0000313" key="6">
    <source>
        <dbReference type="EMBL" id="SNS95199.1"/>
    </source>
</evidence>
<gene>
    <name evidence="6" type="ORF">SAMN05421640_1752</name>
</gene>
<organism evidence="6 7">
    <name type="scientific">Ekhidna lutea</name>
    <dbReference type="NCBI Taxonomy" id="447679"/>
    <lineage>
        <taxon>Bacteria</taxon>
        <taxon>Pseudomonadati</taxon>
        <taxon>Bacteroidota</taxon>
        <taxon>Cytophagia</taxon>
        <taxon>Cytophagales</taxon>
        <taxon>Reichenbachiellaceae</taxon>
        <taxon>Ekhidna</taxon>
    </lineage>
</organism>
<keyword evidence="2 5" id="KW-0812">Transmembrane</keyword>
<dbReference type="AlphaFoldDB" id="A0A239INR5"/>
<dbReference type="OrthoDB" id="665023at2"/>
<evidence type="ECO:0000256" key="1">
    <source>
        <dbReference type="ARBA" id="ARBA00004141"/>
    </source>
</evidence>
<evidence type="ECO:0000313" key="7">
    <source>
        <dbReference type="Proteomes" id="UP000198393"/>
    </source>
</evidence>
<keyword evidence="6" id="KW-0808">Transferase</keyword>
<proteinExistence type="predicted"/>
<feature type="transmembrane region" description="Helical" evidence="5">
    <location>
        <begin position="229"/>
        <end position="247"/>
    </location>
</feature>
<name>A0A239INR5_EKHLU</name>
<evidence type="ECO:0000256" key="5">
    <source>
        <dbReference type="SAM" id="Phobius"/>
    </source>
</evidence>
<dbReference type="GO" id="GO:0016765">
    <property type="term" value="F:transferase activity, transferring alkyl or aryl (other than methyl) groups"/>
    <property type="evidence" value="ECO:0007669"/>
    <property type="project" value="InterPro"/>
</dbReference>
<dbReference type="Pfam" id="PF01040">
    <property type="entry name" value="UbiA"/>
    <property type="match status" value="1"/>
</dbReference>
<feature type="transmembrane region" description="Helical" evidence="5">
    <location>
        <begin position="199"/>
        <end position="223"/>
    </location>
</feature>
<keyword evidence="7" id="KW-1185">Reference proteome</keyword>
<feature type="transmembrane region" description="Helical" evidence="5">
    <location>
        <begin position="78"/>
        <end position="105"/>
    </location>
</feature>
<comment type="subcellular location">
    <subcellularLocation>
        <location evidence="1">Membrane</location>
        <topology evidence="1">Multi-pass membrane protein</topology>
    </subcellularLocation>
</comment>
<reference evidence="6 7" key="1">
    <citation type="submission" date="2017-06" db="EMBL/GenBank/DDBJ databases">
        <authorList>
            <person name="Kim H.J."/>
            <person name="Triplett B.A."/>
        </authorList>
    </citation>
    <scope>NUCLEOTIDE SEQUENCE [LARGE SCALE GENOMIC DNA]</scope>
    <source>
        <strain evidence="6 7">DSM 19307</strain>
    </source>
</reference>
<dbReference type="EMBL" id="FZPD01000003">
    <property type="protein sequence ID" value="SNS95199.1"/>
    <property type="molecule type" value="Genomic_DNA"/>
</dbReference>
<accession>A0A239INR5</accession>
<feature type="transmembrane region" description="Helical" evidence="5">
    <location>
        <begin position="6"/>
        <end position="27"/>
    </location>
</feature>
<dbReference type="InterPro" id="IPR000537">
    <property type="entry name" value="UbiA_prenyltransferase"/>
</dbReference>
<feature type="transmembrane region" description="Helical" evidence="5">
    <location>
        <begin position="159"/>
        <end position="178"/>
    </location>
</feature>
<protein>
    <submittedName>
        <fullName evidence="6">1,4-dihydroxy-2-naphthoate octaprenyltransferase</fullName>
    </submittedName>
</protein>
<feature type="transmembrane region" description="Helical" evidence="5">
    <location>
        <begin position="126"/>
        <end position="147"/>
    </location>
</feature>
<keyword evidence="4 5" id="KW-0472">Membrane</keyword>
<evidence type="ECO:0000256" key="3">
    <source>
        <dbReference type="ARBA" id="ARBA00022989"/>
    </source>
</evidence>
<keyword evidence="3 5" id="KW-1133">Transmembrane helix</keyword>
<evidence type="ECO:0000256" key="4">
    <source>
        <dbReference type="ARBA" id="ARBA00023136"/>
    </source>
</evidence>
<sequence>MKKSTLLHLRIPFSFFLLPVFLLALSVSYTVNTVNLLLAFIILHFLVYPASNGYNSYFDKDEKSIGGLKHPPKVTKELYWVSLVLDGLGLVLSFLISMEFLLMILIYGLISKAYSHPSIRLKKFPIMGWLAAGIFQGYFTFLLSFIAINDLMIHDTLEWSTQIPGILSTLLLLGSYPMTQIYQHDEDAKRGDTTISQKLGILGTFHFTAISFSISTVGFLYYFIAYYSFEVAIIFAAAMMPVLLFFGRWYLRVRKDSKAANFESTMRLNLISSLMLNGFFVFLWLS</sequence>
<feature type="transmembrane region" description="Helical" evidence="5">
    <location>
        <begin position="268"/>
        <end position="285"/>
    </location>
</feature>
<dbReference type="GO" id="GO:0016020">
    <property type="term" value="C:membrane"/>
    <property type="evidence" value="ECO:0007669"/>
    <property type="project" value="UniProtKB-SubCell"/>
</dbReference>